<keyword evidence="5" id="KW-0238">DNA-binding</keyword>
<dbReference type="Pfam" id="PF04198">
    <property type="entry name" value="Sugar-bind"/>
    <property type="match status" value="1"/>
</dbReference>
<dbReference type="GO" id="GO:0030246">
    <property type="term" value="F:carbohydrate binding"/>
    <property type="evidence" value="ECO:0007669"/>
    <property type="project" value="InterPro"/>
</dbReference>
<keyword evidence="3" id="KW-0805">Transcription regulation</keyword>
<dbReference type="Gene3D" id="1.10.10.10">
    <property type="entry name" value="Winged helix-like DNA-binding domain superfamily/Winged helix DNA-binding domain"/>
    <property type="match status" value="1"/>
</dbReference>
<dbReference type="RefSeq" id="WP_064438610.1">
    <property type="nucleotide sequence ID" value="NZ_BDDI01000001.1"/>
</dbReference>
<dbReference type="GO" id="GO:0016987">
    <property type="term" value="F:sigma factor activity"/>
    <property type="evidence" value="ECO:0007669"/>
    <property type="project" value="UniProtKB-KW"/>
</dbReference>
<evidence type="ECO:0000256" key="6">
    <source>
        <dbReference type="ARBA" id="ARBA00023163"/>
    </source>
</evidence>
<evidence type="ECO:0000259" key="8">
    <source>
        <dbReference type="Pfam" id="PF08281"/>
    </source>
</evidence>
<dbReference type="EMBL" id="JACHWS010000002">
    <property type="protein sequence ID" value="MBB3038302.1"/>
    <property type="molecule type" value="Genomic_DNA"/>
</dbReference>
<gene>
    <name evidence="9" type="ORF">FHU29_002751</name>
</gene>
<dbReference type="OrthoDB" id="186585at2"/>
<dbReference type="PANTHER" id="PTHR34294">
    <property type="entry name" value="TRANSCRIPTIONAL REGULATOR-RELATED"/>
    <property type="match status" value="1"/>
</dbReference>
<dbReference type="SUPFAM" id="SSF46689">
    <property type="entry name" value="Homeodomain-like"/>
    <property type="match status" value="1"/>
</dbReference>
<evidence type="ECO:0000256" key="4">
    <source>
        <dbReference type="ARBA" id="ARBA00023082"/>
    </source>
</evidence>
<keyword evidence="4" id="KW-0731">Sigma factor</keyword>
<dbReference type="AlphaFoldDB" id="A0A839RMX0"/>
<name>A0A839RMX0_9ACTN</name>
<reference evidence="9 10" key="1">
    <citation type="submission" date="2020-08" db="EMBL/GenBank/DDBJ databases">
        <title>Sequencing the genomes of 1000 actinobacteria strains.</title>
        <authorList>
            <person name="Klenk H.-P."/>
        </authorList>
    </citation>
    <scope>NUCLEOTIDE SEQUENCE [LARGE SCALE GENOMIC DNA]</scope>
    <source>
        <strain evidence="9 10">DSM 45258</strain>
    </source>
</reference>
<evidence type="ECO:0000256" key="1">
    <source>
        <dbReference type="ARBA" id="ARBA00010466"/>
    </source>
</evidence>
<dbReference type="InterPro" id="IPR007324">
    <property type="entry name" value="Sugar-bd_dom_put"/>
</dbReference>
<dbReference type="InterPro" id="IPR013249">
    <property type="entry name" value="RNA_pol_sigma70_r4_t2"/>
</dbReference>
<dbReference type="Proteomes" id="UP000567922">
    <property type="component" value="Unassembled WGS sequence"/>
</dbReference>
<dbReference type="InterPro" id="IPR051054">
    <property type="entry name" value="SorC_transcr_regulators"/>
</dbReference>
<dbReference type="InterPro" id="IPR037171">
    <property type="entry name" value="NagB/RpiA_transferase-like"/>
</dbReference>
<dbReference type="InterPro" id="IPR036388">
    <property type="entry name" value="WH-like_DNA-bd_sf"/>
</dbReference>
<evidence type="ECO:0000256" key="3">
    <source>
        <dbReference type="ARBA" id="ARBA00023015"/>
    </source>
</evidence>
<accession>A0A839RMX0</accession>
<protein>
    <submittedName>
        <fullName evidence="9">Deoxyribonucleoside regulator</fullName>
    </submittedName>
</protein>
<dbReference type="GO" id="GO:0003677">
    <property type="term" value="F:DNA binding"/>
    <property type="evidence" value="ECO:0007669"/>
    <property type="project" value="UniProtKB-KW"/>
</dbReference>
<dbReference type="GO" id="GO:0006352">
    <property type="term" value="P:DNA-templated transcription initiation"/>
    <property type="evidence" value="ECO:0007669"/>
    <property type="project" value="InterPro"/>
</dbReference>
<feature type="domain" description="Sugar-binding" evidence="7">
    <location>
        <begin position="80"/>
        <end position="328"/>
    </location>
</feature>
<comment type="similarity">
    <text evidence="1">Belongs to the SorC transcriptional regulatory family.</text>
</comment>
<organism evidence="9 10">
    <name type="scientific">Hoyosella altamirensis</name>
    <dbReference type="NCBI Taxonomy" id="616997"/>
    <lineage>
        <taxon>Bacteria</taxon>
        <taxon>Bacillati</taxon>
        <taxon>Actinomycetota</taxon>
        <taxon>Actinomycetes</taxon>
        <taxon>Mycobacteriales</taxon>
        <taxon>Hoyosellaceae</taxon>
        <taxon>Hoyosella</taxon>
    </lineage>
</organism>
<comment type="caution">
    <text evidence="9">The sequence shown here is derived from an EMBL/GenBank/DDBJ whole genome shotgun (WGS) entry which is preliminary data.</text>
</comment>
<evidence type="ECO:0000256" key="2">
    <source>
        <dbReference type="ARBA" id="ARBA00010641"/>
    </source>
</evidence>
<dbReference type="PANTHER" id="PTHR34294:SF1">
    <property type="entry name" value="TRANSCRIPTIONAL REGULATOR LSRR"/>
    <property type="match status" value="1"/>
</dbReference>
<evidence type="ECO:0000313" key="9">
    <source>
        <dbReference type="EMBL" id="MBB3038302.1"/>
    </source>
</evidence>
<feature type="domain" description="RNA polymerase sigma factor 70 region 4 type 2" evidence="8">
    <location>
        <begin position="27"/>
        <end position="59"/>
    </location>
</feature>
<sequence length="330" mass="34507">MVTSGASGSPDQASSAEDLRVCLRAATLYYLDGLTQADVATRLGVSRPTAGRLIARARAEGLVSIDVHIPKHLRDDFHSEEERALEEKFVLAEAIVVTDNVDSLDGSFTSVGRAAAGLLTRRIRSSDALGFTWGPETVAVAQALPANTATAKEIVQLDGSMSAINYQTGVEYILGRCGAQLKAATVRLPAPLYADANTVTAMKSDSVISAALKKGREANMMIFGVGAVSTAGTLFEGSFIDAGTLGTLTRLGAVGEIGGQFYDQDGHAVDGPLNDRTMSVGLDEVRACPGAILITGGQAKHEAVLGAVRGGLAKMLVCDLECAQWLLNQR</sequence>
<keyword evidence="10" id="KW-1185">Reference proteome</keyword>
<comment type="similarity">
    <text evidence="2">Belongs to the sigma-70 factor family. ECF subfamily.</text>
</comment>
<dbReference type="SUPFAM" id="SSF100950">
    <property type="entry name" value="NagB/RpiA/CoA transferase-like"/>
    <property type="match status" value="1"/>
</dbReference>
<evidence type="ECO:0000259" key="7">
    <source>
        <dbReference type="Pfam" id="PF04198"/>
    </source>
</evidence>
<evidence type="ECO:0000313" key="10">
    <source>
        <dbReference type="Proteomes" id="UP000567922"/>
    </source>
</evidence>
<dbReference type="InterPro" id="IPR009057">
    <property type="entry name" value="Homeodomain-like_sf"/>
</dbReference>
<dbReference type="Pfam" id="PF08281">
    <property type="entry name" value="Sigma70_r4_2"/>
    <property type="match status" value="1"/>
</dbReference>
<keyword evidence="6" id="KW-0804">Transcription</keyword>
<evidence type="ECO:0000256" key="5">
    <source>
        <dbReference type="ARBA" id="ARBA00023125"/>
    </source>
</evidence>
<proteinExistence type="inferred from homology"/>
<dbReference type="Gene3D" id="3.40.50.1360">
    <property type="match status" value="1"/>
</dbReference>